<protein>
    <submittedName>
        <fullName evidence="1">Uncharacterized protein</fullName>
    </submittedName>
</protein>
<dbReference type="Proteomes" id="UP000294299">
    <property type="component" value="Chromosome NFRAN"/>
</dbReference>
<sequence length="53" mass="6133">MKISLLSMFPFGLVDVLLTEPISYLNLSPYRNRKSGKNYINCEIKYTKCIVSM</sequence>
<proteinExistence type="predicted"/>
<evidence type="ECO:0000313" key="1">
    <source>
        <dbReference type="EMBL" id="VFJ15404.1"/>
    </source>
</evidence>
<gene>
    <name evidence="1" type="ORF">NFRAN_3086</name>
</gene>
<keyword evidence="2" id="KW-1185">Reference proteome</keyword>
<accession>A0A484ICB3</accession>
<dbReference type="KEGG" id="nfn:NFRAN_3086"/>
<name>A0A484ICB3_9ARCH</name>
<reference evidence="1 2" key="1">
    <citation type="submission" date="2019-02" db="EMBL/GenBank/DDBJ databases">
        <authorList>
            <person name="Lehtovirta-Morley E L."/>
        </authorList>
    </citation>
    <scope>NUCLEOTIDE SEQUENCE [LARGE SCALE GENOMIC DNA]</scope>
    <source>
        <strain evidence="1">NFRAN1</strain>
    </source>
</reference>
<dbReference type="EMBL" id="LR216287">
    <property type="protein sequence ID" value="VFJ15404.1"/>
    <property type="molecule type" value="Genomic_DNA"/>
</dbReference>
<organism evidence="1 2">
    <name type="scientific">Candidatus Nitrosocosmicus franklandianus</name>
    <dbReference type="NCBI Taxonomy" id="1798806"/>
    <lineage>
        <taxon>Archaea</taxon>
        <taxon>Nitrososphaerota</taxon>
        <taxon>Nitrososphaeria</taxon>
        <taxon>Nitrososphaerales</taxon>
        <taxon>Nitrososphaeraceae</taxon>
        <taxon>Candidatus Nitrosocosmicus</taxon>
    </lineage>
</organism>
<dbReference type="AlphaFoldDB" id="A0A484ICB3"/>
<evidence type="ECO:0000313" key="2">
    <source>
        <dbReference type="Proteomes" id="UP000294299"/>
    </source>
</evidence>